<accession>A0A0L0FH49</accession>
<dbReference type="GO" id="GO:0005783">
    <property type="term" value="C:endoplasmic reticulum"/>
    <property type="evidence" value="ECO:0007669"/>
    <property type="project" value="TreeGrafter"/>
</dbReference>
<evidence type="ECO:0000256" key="1">
    <source>
        <dbReference type="SAM" id="MobiDB-lite"/>
    </source>
</evidence>
<reference evidence="3 4" key="1">
    <citation type="submission" date="2011-02" db="EMBL/GenBank/DDBJ databases">
        <title>The Genome Sequence of Sphaeroforma arctica JP610.</title>
        <authorList>
            <consortium name="The Broad Institute Genome Sequencing Platform"/>
            <person name="Russ C."/>
            <person name="Cuomo C."/>
            <person name="Young S.K."/>
            <person name="Zeng Q."/>
            <person name="Gargeya S."/>
            <person name="Alvarado L."/>
            <person name="Berlin A."/>
            <person name="Chapman S.B."/>
            <person name="Chen Z."/>
            <person name="Freedman E."/>
            <person name="Gellesch M."/>
            <person name="Goldberg J."/>
            <person name="Griggs A."/>
            <person name="Gujja S."/>
            <person name="Heilman E."/>
            <person name="Heiman D."/>
            <person name="Howarth C."/>
            <person name="Mehta T."/>
            <person name="Neiman D."/>
            <person name="Pearson M."/>
            <person name="Roberts A."/>
            <person name="Saif S."/>
            <person name="Shea T."/>
            <person name="Shenoy N."/>
            <person name="Sisk P."/>
            <person name="Stolte C."/>
            <person name="Sykes S."/>
            <person name="White J."/>
            <person name="Yandava C."/>
            <person name="Burger G."/>
            <person name="Gray M.W."/>
            <person name="Holland P.W.H."/>
            <person name="King N."/>
            <person name="Lang F.B.F."/>
            <person name="Roger A.J."/>
            <person name="Ruiz-Trillo I."/>
            <person name="Haas B."/>
            <person name="Nusbaum C."/>
            <person name="Birren B."/>
        </authorList>
    </citation>
    <scope>NUCLEOTIDE SEQUENCE [LARGE SCALE GENOMIC DNA]</scope>
    <source>
        <strain evidence="3 4">JP610</strain>
    </source>
</reference>
<evidence type="ECO:0000313" key="4">
    <source>
        <dbReference type="Proteomes" id="UP000054560"/>
    </source>
</evidence>
<dbReference type="PANTHER" id="PTHR45662">
    <property type="entry name" value="PHOSPHATIDYLINOSITIDE PHOSPHATASE SAC1"/>
    <property type="match status" value="1"/>
</dbReference>
<dbReference type="OrthoDB" id="405996at2759"/>
<dbReference type="eggNOG" id="KOG1890">
    <property type="taxonomic scope" value="Eukaryota"/>
</dbReference>
<dbReference type="InterPro" id="IPR002013">
    <property type="entry name" value="SAC_dom"/>
</dbReference>
<keyword evidence="4" id="KW-1185">Reference proteome</keyword>
<dbReference type="GO" id="GO:0046856">
    <property type="term" value="P:phosphatidylinositol dephosphorylation"/>
    <property type="evidence" value="ECO:0007669"/>
    <property type="project" value="TreeGrafter"/>
</dbReference>
<feature type="non-terminal residue" evidence="3">
    <location>
        <position position="1"/>
    </location>
</feature>
<gene>
    <name evidence="3" type="ORF">SARC_11400</name>
</gene>
<dbReference type="STRING" id="667725.A0A0L0FH49"/>
<feature type="non-terminal residue" evidence="3">
    <location>
        <position position="326"/>
    </location>
</feature>
<evidence type="ECO:0000313" key="3">
    <source>
        <dbReference type="EMBL" id="KNC76087.1"/>
    </source>
</evidence>
<dbReference type="RefSeq" id="XP_014149989.1">
    <property type="nucleotide sequence ID" value="XM_014294514.1"/>
</dbReference>
<proteinExistence type="predicted"/>
<dbReference type="Pfam" id="PF02383">
    <property type="entry name" value="Syja_N"/>
    <property type="match status" value="1"/>
</dbReference>
<protein>
    <recommendedName>
        <fullName evidence="2">SAC domain-containing protein</fullName>
    </recommendedName>
</protein>
<feature type="domain" description="SAC" evidence="2">
    <location>
        <begin position="116"/>
        <end position="326"/>
    </location>
</feature>
<feature type="region of interest" description="Disordered" evidence="1">
    <location>
        <begin position="139"/>
        <end position="183"/>
    </location>
</feature>
<evidence type="ECO:0000259" key="2">
    <source>
        <dbReference type="PROSITE" id="PS50275"/>
    </source>
</evidence>
<dbReference type="GO" id="GO:0043812">
    <property type="term" value="F:phosphatidylinositol-4-phosphate phosphatase activity"/>
    <property type="evidence" value="ECO:0007669"/>
    <property type="project" value="TreeGrafter"/>
</dbReference>
<name>A0A0L0FH49_9EUKA</name>
<sequence>WYLIVISDGYPIEFVGGVERIYRITDIVLLPVSRNSLPHIQAHPVRKYSTGYTDNVAHPKQPIPMQIPNVTSAPLVTVTGPALEGKGKTDGRKMDYKGDKELKLRVEMTDEYIRRTRELFSSGSFYYATTFDLSRPVSHTHTHLPREHNQMLRSPGTEPETQEKGPEGRKYAPVNEKGTTEHTASDLWQKADHTFVFNRHLLHPFAKEGVTEWCQPIIQGYFIRRKFPLGQEKDTPKEESPCESDTEAEERDEILFARSPVPPDDEAPPLTEAEAQTYVAEEEQAQIHLSLFARRSSYRNGLRFKKRGIDLEGHVANYVETEQIVE</sequence>
<dbReference type="PROSITE" id="PS50275">
    <property type="entry name" value="SAC"/>
    <property type="match status" value="1"/>
</dbReference>
<dbReference type="EMBL" id="KQ243264">
    <property type="protein sequence ID" value="KNC76087.1"/>
    <property type="molecule type" value="Genomic_DNA"/>
</dbReference>
<feature type="compositionally biased region" description="Basic and acidic residues" evidence="1">
    <location>
        <begin position="161"/>
        <end position="170"/>
    </location>
</feature>
<dbReference type="AlphaFoldDB" id="A0A0L0FH49"/>
<dbReference type="Proteomes" id="UP000054560">
    <property type="component" value="Unassembled WGS sequence"/>
</dbReference>
<dbReference type="GeneID" id="25911904"/>
<dbReference type="PANTHER" id="PTHR45662:SF7">
    <property type="entry name" value="SACI DOMAIN PROTEIN (AFU_ORTHOLOGUE AFUA_1G15890)"/>
    <property type="match status" value="1"/>
</dbReference>
<organism evidence="3 4">
    <name type="scientific">Sphaeroforma arctica JP610</name>
    <dbReference type="NCBI Taxonomy" id="667725"/>
    <lineage>
        <taxon>Eukaryota</taxon>
        <taxon>Ichthyosporea</taxon>
        <taxon>Ichthyophonida</taxon>
        <taxon>Sphaeroforma</taxon>
    </lineage>
</organism>